<evidence type="ECO:0000313" key="3">
    <source>
        <dbReference type="EMBL" id="SFC74914.1"/>
    </source>
</evidence>
<sequence length="446" mass="49640">MFGRKVAEHETVVKNTRLNNAIVSDLDIDEQAYDIVREQIFNSIDPGVATKLSQDELAQRILEAVTAIANQQRLPLTYQAQQQVAELLLADMLGLGPLQTLLDDPTINDILINGYQKIYVERDGKLSLSSFKFRDENHLLHVARRIASAIGRRIDETNPMVDARLSDGSRVNIVIPPLSLSGTSISIRKFSKVSLQLAHLAQRGAMSDDMMTFLKIASHCRLNILVSGGTGAGKTTLLNALSHQIDSQERIVTIEDAAELKLQQGHVVTLESRPKSIEGNSEVTLRDLLKNALRMRPDRIIVGEVRGEEAFEMMQAMNTGHDGSMSTLHANSSRDALTRLENMLLMGQVNMPSLALKRQMNSAIDIIVHVSRMRDGKRRITSISELVGLEGETLLVQDLFSYQYQGENNKGKLTGSFINHKIQPHCLDKIRYYGLEQSILQLLEAA</sequence>
<dbReference type="Proteomes" id="UP000198862">
    <property type="component" value="Unassembled WGS sequence"/>
</dbReference>
<dbReference type="PANTHER" id="PTHR30486">
    <property type="entry name" value="TWITCHING MOTILITY PROTEIN PILT"/>
    <property type="match status" value="1"/>
</dbReference>
<organism evidence="3 4">
    <name type="scientific">Pseudoalteromonas denitrificans DSM 6059</name>
    <dbReference type="NCBI Taxonomy" id="1123010"/>
    <lineage>
        <taxon>Bacteria</taxon>
        <taxon>Pseudomonadati</taxon>
        <taxon>Pseudomonadota</taxon>
        <taxon>Gammaproteobacteria</taxon>
        <taxon>Alteromonadales</taxon>
        <taxon>Pseudoalteromonadaceae</taxon>
        <taxon>Pseudoalteromonas</taxon>
    </lineage>
</organism>
<dbReference type="OrthoDB" id="9810761at2"/>
<gene>
    <name evidence="3" type="ORF">SAMN02745724_02445</name>
</gene>
<dbReference type="InterPro" id="IPR050921">
    <property type="entry name" value="T4SS_GSP_E_ATPase"/>
</dbReference>
<evidence type="ECO:0000313" key="4">
    <source>
        <dbReference type="Proteomes" id="UP000198862"/>
    </source>
</evidence>
<dbReference type="InterPro" id="IPR001482">
    <property type="entry name" value="T2SS/T4SS_dom"/>
</dbReference>
<dbReference type="STRING" id="1123010.SAMN02745724_02445"/>
<name>A0A1I1LP77_9GAMM</name>
<proteinExistence type="inferred from homology"/>
<dbReference type="GO" id="GO:0016887">
    <property type="term" value="F:ATP hydrolysis activity"/>
    <property type="evidence" value="ECO:0007669"/>
    <property type="project" value="InterPro"/>
</dbReference>
<dbReference type="Gene3D" id="3.40.50.300">
    <property type="entry name" value="P-loop containing nucleotide triphosphate hydrolases"/>
    <property type="match status" value="1"/>
</dbReference>
<dbReference type="SUPFAM" id="SSF52540">
    <property type="entry name" value="P-loop containing nucleoside triphosphate hydrolases"/>
    <property type="match status" value="1"/>
</dbReference>
<dbReference type="EMBL" id="FOLO01000017">
    <property type="protein sequence ID" value="SFC74914.1"/>
    <property type="molecule type" value="Genomic_DNA"/>
</dbReference>
<dbReference type="Gene3D" id="3.30.450.380">
    <property type="match status" value="1"/>
</dbReference>
<evidence type="ECO:0000259" key="2">
    <source>
        <dbReference type="Pfam" id="PF00437"/>
    </source>
</evidence>
<feature type="domain" description="Bacterial type II secretion system protein E" evidence="2">
    <location>
        <begin position="94"/>
        <end position="368"/>
    </location>
</feature>
<dbReference type="PANTHER" id="PTHR30486:SF15">
    <property type="entry name" value="TYPE II_IV SECRETION SYSTEM ATPASE"/>
    <property type="match status" value="1"/>
</dbReference>
<accession>A0A1I1LP77</accession>
<evidence type="ECO:0000256" key="1">
    <source>
        <dbReference type="ARBA" id="ARBA00006611"/>
    </source>
</evidence>
<dbReference type="AlphaFoldDB" id="A0A1I1LP77"/>
<comment type="similarity">
    <text evidence="1">Belongs to the GSP E family.</text>
</comment>
<dbReference type="CDD" id="cd01130">
    <property type="entry name" value="VirB11-like_ATPase"/>
    <property type="match status" value="1"/>
</dbReference>
<keyword evidence="4" id="KW-1185">Reference proteome</keyword>
<protein>
    <submittedName>
        <fullName evidence="3">Pilus assembly protein CpaF</fullName>
    </submittedName>
</protein>
<dbReference type="Pfam" id="PF00437">
    <property type="entry name" value="T2SSE"/>
    <property type="match status" value="1"/>
</dbReference>
<dbReference type="RefSeq" id="WP_091984101.1">
    <property type="nucleotide sequence ID" value="NZ_FOLO01000017.1"/>
</dbReference>
<dbReference type="InterPro" id="IPR027417">
    <property type="entry name" value="P-loop_NTPase"/>
</dbReference>
<reference evidence="3 4" key="1">
    <citation type="submission" date="2016-10" db="EMBL/GenBank/DDBJ databases">
        <authorList>
            <person name="de Groot N.N."/>
        </authorList>
    </citation>
    <scope>NUCLEOTIDE SEQUENCE [LARGE SCALE GENOMIC DNA]</scope>
    <source>
        <strain evidence="3 4">DSM 6059</strain>
    </source>
</reference>